<keyword evidence="2" id="KW-1185">Reference proteome</keyword>
<name>A0A6V8KAE4_9ACTN</name>
<reference evidence="1 2" key="2">
    <citation type="submission" date="2020-03" db="EMBL/GenBank/DDBJ databases">
        <authorList>
            <person name="Ichikawa N."/>
            <person name="Kimura A."/>
            <person name="Kitahashi Y."/>
            <person name="Uohara A."/>
        </authorList>
    </citation>
    <scope>NUCLEOTIDE SEQUENCE [LARGE SCALE GENOMIC DNA]</scope>
    <source>
        <strain evidence="1 2">NBRC 108639</strain>
    </source>
</reference>
<gene>
    <name evidence="1" type="ORF">Phou_036110</name>
</gene>
<dbReference type="Proteomes" id="UP000482800">
    <property type="component" value="Unassembled WGS sequence"/>
</dbReference>
<dbReference type="AlphaFoldDB" id="A0A6V8KAE4"/>
<dbReference type="RefSeq" id="WP_173056969.1">
    <property type="nucleotide sequence ID" value="NZ_BAABGO010000001.1"/>
</dbReference>
<accession>A0A6V8KAE4</accession>
<proteinExistence type="predicted"/>
<organism evidence="1 2">
    <name type="scientific">Phytohabitans houttuyneae</name>
    <dbReference type="NCBI Taxonomy" id="1076126"/>
    <lineage>
        <taxon>Bacteria</taxon>
        <taxon>Bacillati</taxon>
        <taxon>Actinomycetota</taxon>
        <taxon>Actinomycetes</taxon>
        <taxon>Micromonosporales</taxon>
        <taxon>Micromonosporaceae</taxon>
    </lineage>
</organism>
<reference evidence="1 2" key="1">
    <citation type="submission" date="2020-03" db="EMBL/GenBank/DDBJ databases">
        <title>Whole genome shotgun sequence of Phytohabitans houttuyneae NBRC 108639.</title>
        <authorList>
            <person name="Komaki H."/>
            <person name="Tamura T."/>
        </authorList>
    </citation>
    <scope>NUCLEOTIDE SEQUENCE [LARGE SCALE GENOMIC DNA]</scope>
    <source>
        <strain evidence="1 2">NBRC 108639</strain>
    </source>
</reference>
<sequence>MNPDLEQLRPDLRALAEAILAEAAANPHYRIADLIRASGVSTWEQQCLLDALVGDTDGETR</sequence>
<evidence type="ECO:0000313" key="2">
    <source>
        <dbReference type="Proteomes" id="UP000482800"/>
    </source>
</evidence>
<dbReference type="EMBL" id="BLPF01000001">
    <property type="protein sequence ID" value="GFJ79431.1"/>
    <property type="molecule type" value="Genomic_DNA"/>
</dbReference>
<comment type="caution">
    <text evidence="1">The sequence shown here is derived from an EMBL/GenBank/DDBJ whole genome shotgun (WGS) entry which is preliminary data.</text>
</comment>
<evidence type="ECO:0000313" key="1">
    <source>
        <dbReference type="EMBL" id="GFJ79431.1"/>
    </source>
</evidence>
<protein>
    <submittedName>
        <fullName evidence="1">Uncharacterized protein</fullName>
    </submittedName>
</protein>